<organism evidence="2 3">
    <name type="scientific">Clavibacter michiganensis subsp. michiganensis</name>
    <dbReference type="NCBI Taxonomy" id="33013"/>
    <lineage>
        <taxon>Bacteria</taxon>
        <taxon>Bacillati</taxon>
        <taxon>Actinomycetota</taxon>
        <taxon>Actinomycetes</taxon>
        <taxon>Micrococcales</taxon>
        <taxon>Microbacteriaceae</taxon>
        <taxon>Clavibacter</taxon>
    </lineage>
</organism>
<dbReference type="Proteomes" id="UP000195062">
    <property type="component" value="Unassembled WGS sequence"/>
</dbReference>
<evidence type="ECO:0000256" key="1">
    <source>
        <dbReference type="SAM" id="MobiDB-lite"/>
    </source>
</evidence>
<proteinExistence type="predicted"/>
<reference evidence="2 3" key="1">
    <citation type="submission" date="2016-08" db="EMBL/GenBank/DDBJ databases">
        <title>Genome sequence of Clavibacter michiganensis subsp. michiganensis strain CASJ007.</title>
        <authorList>
            <person name="Thapa S.P."/>
            <person name="Coaker G."/>
        </authorList>
    </citation>
    <scope>NUCLEOTIDE SEQUENCE [LARGE SCALE GENOMIC DNA]</scope>
    <source>
        <strain evidence="2">CASJ007</strain>
    </source>
</reference>
<accession>A0A251XEQ6</accession>
<gene>
    <name evidence="2" type="ORF">CMMCAS07_15840</name>
</gene>
<dbReference type="AlphaFoldDB" id="A0A251XEQ6"/>
<evidence type="ECO:0000313" key="3">
    <source>
        <dbReference type="Proteomes" id="UP000195062"/>
    </source>
</evidence>
<evidence type="ECO:0000313" key="2">
    <source>
        <dbReference type="EMBL" id="OUE00910.1"/>
    </source>
</evidence>
<keyword evidence="3" id="KW-1185">Reference proteome</keyword>
<name>A0A251XEQ6_CLAMM</name>
<comment type="caution">
    <text evidence="2">The sequence shown here is derived from an EMBL/GenBank/DDBJ whole genome shotgun (WGS) entry which is preliminary data.</text>
</comment>
<sequence length="66" mass="7070">MNTGTPPSRAAARNASYPAMSWITGPLLRTTTTSNLSMSRQAAEGLQIATSKSRPRRADRSMSSSQ</sequence>
<dbReference type="EMBL" id="MDHH01000004">
    <property type="protein sequence ID" value="OUE00910.1"/>
    <property type="molecule type" value="Genomic_DNA"/>
</dbReference>
<protein>
    <submittedName>
        <fullName evidence="2">Uncharacterized protein</fullName>
    </submittedName>
</protein>
<feature type="region of interest" description="Disordered" evidence="1">
    <location>
        <begin position="33"/>
        <end position="66"/>
    </location>
</feature>